<name>A0A4R3N3S1_9BACI</name>
<sequence length="128" mass="14419">MAKTNNFATSFTSSICKTPAGTARAKYRVDNEAGRARGKTGIKAEATVWPRKCWKPVRRLLPPQQDRSTPGASVAAGSSSPALVLFHKILRHDNCYHLTCGTQRVIRINFRMDFPFFRMNLFHCPDCF</sequence>
<reference evidence="1 2" key="1">
    <citation type="submission" date="2019-03" db="EMBL/GenBank/DDBJ databases">
        <title>Genomic Encyclopedia of Type Strains, Phase IV (KMG-IV): sequencing the most valuable type-strain genomes for metagenomic binning, comparative biology and taxonomic classification.</title>
        <authorList>
            <person name="Goeker M."/>
        </authorList>
    </citation>
    <scope>NUCLEOTIDE SEQUENCE [LARGE SCALE GENOMIC DNA]</scope>
    <source>
        <strain evidence="1 2">DSM 25894</strain>
    </source>
</reference>
<organism evidence="1 2">
    <name type="scientific">Melghiribacillus thermohalophilus</name>
    <dbReference type="NCBI Taxonomy" id="1324956"/>
    <lineage>
        <taxon>Bacteria</taxon>
        <taxon>Bacillati</taxon>
        <taxon>Bacillota</taxon>
        <taxon>Bacilli</taxon>
        <taxon>Bacillales</taxon>
        <taxon>Bacillaceae</taxon>
        <taxon>Melghiribacillus</taxon>
    </lineage>
</organism>
<dbReference type="AlphaFoldDB" id="A0A4R3N3S1"/>
<proteinExistence type="predicted"/>
<dbReference type="EMBL" id="SMAN01000010">
    <property type="protein sequence ID" value="TCT21723.1"/>
    <property type="molecule type" value="Genomic_DNA"/>
</dbReference>
<dbReference type="Proteomes" id="UP000294650">
    <property type="component" value="Unassembled WGS sequence"/>
</dbReference>
<evidence type="ECO:0000313" key="2">
    <source>
        <dbReference type="Proteomes" id="UP000294650"/>
    </source>
</evidence>
<comment type="caution">
    <text evidence="1">The sequence shown here is derived from an EMBL/GenBank/DDBJ whole genome shotgun (WGS) entry which is preliminary data.</text>
</comment>
<accession>A0A4R3N3S1</accession>
<keyword evidence="2" id="KW-1185">Reference proteome</keyword>
<protein>
    <submittedName>
        <fullName evidence="1">Uncharacterized protein</fullName>
    </submittedName>
</protein>
<evidence type="ECO:0000313" key="1">
    <source>
        <dbReference type="EMBL" id="TCT21723.1"/>
    </source>
</evidence>
<gene>
    <name evidence="1" type="ORF">EDD68_11027</name>
</gene>